<proteinExistence type="predicted"/>
<keyword evidence="7" id="KW-1185">Reference proteome</keyword>
<keyword evidence="1" id="KW-0479">Metal-binding</keyword>
<feature type="compositionally biased region" description="Polar residues" evidence="3">
    <location>
        <begin position="400"/>
        <end position="412"/>
    </location>
</feature>
<dbReference type="SUPFAM" id="SSF54928">
    <property type="entry name" value="RNA-binding domain, RBD"/>
    <property type="match status" value="1"/>
</dbReference>
<evidence type="ECO:0000313" key="6">
    <source>
        <dbReference type="EMBL" id="KAH6837232.1"/>
    </source>
</evidence>
<feature type="compositionally biased region" description="Basic and acidic residues" evidence="3">
    <location>
        <begin position="152"/>
        <end position="171"/>
    </location>
</feature>
<dbReference type="PROSITE" id="PS50102">
    <property type="entry name" value="RRM"/>
    <property type="match status" value="1"/>
</dbReference>
<keyword evidence="2" id="KW-0694">RNA-binding</keyword>
<dbReference type="SMART" id="SM00343">
    <property type="entry name" value="ZnF_C2HC"/>
    <property type="match status" value="1"/>
</dbReference>
<evidence type="ECO:0000259" key="5">
    <source>
        <dbReference type="PROSITE" id="PS50158"/>
    </source>
</evidence>
<protein>
    <submittedName>
        <fullName evidence="6">Uncharacterized protein</fullName>
    </submittedName>
</protein>
<dbReference type="Gene3D" id="3.30.70.330">
    <property type="match status" value="1"/>
</dbReference>
<dbReference type="GO" id="GO:0003723">
    <property type="term" value="F:RNA binding"/>
    <property type="evidence" value="ECO:0007669"/>
    <property type="project" value="UniProtKB-UniRule"/>
</dbReference>
<dbReference type="Proteomes" id="UP001190926">
    <property type="component" value="Unassembled WGS sequence"/>
</dbReference>
<dbReference type="PANTHER" id="PTHR48038">
    <property type="entry name" value="RIBONUCLEOPROTEIN RB97D"/>
    <property type="match status" value="1"/>
</dbReference>
<dbReference type="SMART" id="SM00360">
    <property type="entry name" value="RRM"/>
    <property type="match status" value="1"/>
</dbReference>
<evidence type="ECO:0000256" key="3">
    <source>
        <dbReference type="SAM" id="MobiDB-lite"/>
    </source>
</evidence>
<dbReference type="InterPro" id="IPR000504">
    <property type="entry name" value="RRM_dom"/>
</dbReference>
<dbReference type="GO" id="GO:0008270">
    <property type="term" value="F:zinc ion binding"/>
    <property type="evidence" value="ECO:0007669"/>
    <property type="project" value="UniProtKB-KW"/>
</dbReference>
<evidence type="ECO:0000313" key="7">
    <source>
        <dbReference type="Proteomes" id="UP001190926"/>
    </source>
</evidence>
<organism evidence="6 7">
    <name type="scientific">Perilla frutescens var. hirtella</name>
    <name type="common">Perilla citriodora</name>
    <name type="synonym">Perilla setoyensis</name>
    <dbReference type="NCBI Taxonomy" id="608512"/>
    <lineage>
        <taxon>Eukaryota</taxon>
        <taxon>Viridiplantae</taxon>
        <taxon>Streptophyta</taxon>
        <taxon>Embryophyta</taxon>
        <taxon>Tracheophyta</taxon>
        <taxon>Spermatophyta</taxon>
        <taxon>Magnoliopsida</taxon>
        <taxon>eudicotyledons</taxon>
        <taxon>Gunneridae</taxon>
        <taxon>Pentapetalae</taxon>
        <taxon>asterids</taxon>
        <taxon>lamiids</taxon>
        <taxon>Lamiales</taxon>
        <taxon>Lamiaceae</taxon>
        <taxon>Nepetoideae</taxon>
        <taxon>Elsholtzieae</taxon>
        <taxon>Perilla</taxon>
    </lineage>
</organism>
<dbReference type="InterPro" id="IPR001878">
    <property type="entry name" value="Znf_CCHC"/>
</dbReference>
<dbReference type="Pfam" id="PF00098">
    <property type="entry name" value="zf-CCHC"/>
    <property type="match status" value="1"/>
</dbReference>
<reference evidence="6 7" key="1">
    <citation type="journal article" date="2021" name="Nat. Commun.">
        <title>Incipient diploidization of the medicinal plant Perilla within 10,000 years.</title>
        <authorList>
            <person name="Zhang Y."/>
            <person name="Shen Q."/>
            <person name="Leng L."/>
            <person name="Zhang D."/>
            <person name="Chen S."/>
            <person name="Shi Y."/>
            <person name="Ning Z."/>
            <person name="Chen S."/>
        </authorList>
    </citation>
    <scope>NUCLEOTIDE SEQUENCE [LARGE SCALE GENOMIC DNA]</scope>
    <source>
        <strain evidence="7">cv. PC099</strain>
    </source>
</reference>
<keyword evidence="1" id="KW-0862">Zinc</keyword>
<dbReference type="Pfam" id="PF00076">
    <property type="entry name" value="RRM_1"/>
    <property type="match status" value="1"/>
</dbReference>
<feature type="region of interest" description="Disordered" evidence="3">
    <location>
        <begin position="152"/>
        <end position="176"/>
    </location>
</feature>
<evidence type="ECO:0000259" key="4">
    <source>
        <dbReference type="PROSITE" id="PS50102"/>
    </source>
</evidence>
<dbReference type="CDD" id="cd00590">
    <property type="entry name" value="RRM_SF"/>
    <property type="match status" value="1"/>
</dbReference>
<keyword evidence="1" id="KW-0863">Zinc-finger</keyword>
<feature type="region of interest" description="Disordered" evidence="3">
    <location>
        <begin position="265"/>
        <end position="434"/>
    </location>
</feature>
<dbReference type="AlphaFoldDB" id="A0AAD4JNU0"/>
<evidence type="ECO:0000256" key="2">
    <source>
        <dbReference type="PROSITE-ProRule" id="PRU00176"/>
    </source>
</evidence>
<dbReference type="PANTHER" id="PTHR48038:SF2">
    <property type="entry name" value="OS02G0536400 PROTEIN"/>
    <property type="match status" value="1"/>
</dbReference>
<dbReference type="InterPro" id="IPR035979">
    <property type="entry name" value="RBD_domain_sf"/>
</dbReference>
<dbReference type="EMBL" id="SDAM02000018">
    <property type="protein sequence ID" value="KAH6837232.1"/>
    <property type="molecule type" value="Genomic_DNA"/>
</dbReference>
<feature type="compositionally biased region" description="Basic and acidic residues" evidence="3">
    <location>
        <begin position="190"/>
        <end position="209"/>
    </location>
</feature>
<name>A0AAD4JNU0_PERFH</name>
<accession>A0AAD4JNU0</accession>
<evidence type="ECO:0000256" key="1">
    <source>
        <dbReference type="PROSITE-ProRule" id="PRU00047"/>
    </source>
</evidence>
<comment type="caution">
    <text evidence="6">The sequence shown here is derived from an EMBL/GenBank/DDBJ whole genome shotgun (WGS) entry which is preliminary data.</text>
</comment>
<feature type="compositionally biased region" description="Low complexity" evidence="3">
    <location>
        <begin position="381"/>
        <end position="394"/>
    </location>
</feature>
<feature type="region of interest" description="Disordered" evidence="3">
    <location>
        <begin position="190"/>
        <end position="229"/>
    </location>
</feature>
<gene>
    <name evidence="6" type="ORF">C2S53_001056</name>
</gene>
<dbReference type="InterPro" id="IPR012677">
    <property type="entry name" value="Nucleotide-bd_a/b_plait_sf"/>
</dbReference>
<feature type="compositionally biased region" description="Low complexity" evidence="3">
    <location>
        <begin position="338"/>
        <end position="367"/>
    </location>
</feature>
<sequence length="635" mass="72138">MSLHIGNLSSHTHRDDLQRVFQRFGSCTVRVMDKYGFVVYDYPASAEKALKTLRGTRICGQDITISWSNRQPQTLQRFTTGRESNEPPHRSYTPKEYAHRRLVSYDRRENEMNSQDADGVLRTGSSDMVYESISCHPDDSKGYVREYRHTSLSDHHGRGDAGKNHPNDSRWGEQVVDPSNENYLENNLDFDRYEPHNSDDKKELDEHTDISPLVSSPSVKKIQDRRGHSYNEKSQKSCYFCGEVGHKRSNCPLEPRRHVPGCQGWLHPSGDTVPLRSQGSDREPSTSKIHKRMLGHGDSPTQEISLRGREKVFRDKKRNRRDYEGRDKNHLQRARGPSSSSIHSDYISSRSQSPSRSLRSLSQPSSRSKLKPVPSEKISLSPSHGSSPSHHSGSIFFKSLSKSGSMSPTSSLLPEEVDKNVSPSPNEAQEDSKDLFEEEAQLRRSAGSVRSQSVLLGVENECETRPVKLEQDTLKDPSEKDNNLCHSVSRDSHELLEPYGPLSDGDGHFVDNLSMHSMKGMRDSKNEQYVASTESTYSLKSNASSSVRMSLKEVQMVLKHFGLQHPEENEDLPVEVYFGSARMWPWEMVYYRRLKKGPISAENYSRRIAQNAEFGIVDRYIRGSSGWGELHENNP</sequence>
<feature type="domain" description="RRM" evidence="4">
    <location>
        <begin position="1"/>
        <end position="70"/>
    </location>
</feature>
<dbReference type="PROSITE" id="PS50158">
    <property type="entry name" value="ZF_CCHC"/>
    <property type="match status" value="1"/>
</dbReference>
<feature type="domain" description="CCHC-type" evidence="5">
    <location>
        <begin position="238"/>
        <end position="252"/>
    </location>
</feature>
<feature type="compositionally biased region" description="Basic and acidic residues" evidence="3">
    <location>
        <begin position="321"/>
        <end position="330"/>
    </location>
</feature>